<evidence type="ECO:0000313" key="7">
    <source>
        <dbReference type="Proteomes" id="UP000064137"/>
    </source>
</evidence>
<keyword evidence="4" id="KW-0732">Signal</keyword>
<dbReference type="GO" id="GO:0009251">
    <property type="term" value="P:glucan catabolic process"/>
    <property type="evidence" value="ECO:0007669"/>
    <property type="project" value="TreeGrafter"/>
</dbReference>
<dbReference type="Proteomes" id="UP000064137">
    <property type="component" value="Chromosome"/>
</dbReference>
<dbReference type="RefSeq" id="WP_059316485.1">
    <property type="nucleotide sequence ID" value="NZ_CP013987.1"/>
</dbReference>
<dbReference type="SUPFAM" id="SSF51445">
    <property type="entry name" value="(Trans)glycosidases"/>
    <property type="match status" value="1"/>
</dbReference>
<dbReference type="InterPro" id="IPR017853">
    <property type="entry name" value="GH"/>
</dbReference>
<sequence length="347" mass="38945">MQSLTRRLRQFSLRLAGTLALSSALFGSAQAVELVGLNFSGAGFASQVLPGINNRNYIFPSEQHFKDWSAKGIKLVRFPIIWERIQPKLNSMLDPDYGALVTQTLNYAQKYGVKVILDLHNYARYRGEVIGAGKVTYFNYWDVTYRLAFRFGKHPALYGYDIMNEPHDAVAFWPTAAQHGINGIRTMDSVHPIIVEGNGWSSASRWPQWNDPLLALKDPADKLIFSAHVYFDNDGGGQYASKDMSGFDPMVGVNRVKPFVDWLKKNGKQGYIGEFGVPDDDPRWLVAMDNILAYLKQHCIPASYWAAGPGWGNYNLAVEPINGVDRPQWATLKKYVDNSSCTRIGPN</sequence>
<protein>
    <submittedName>
        <fullName evidence="6">Endoglucanase</fullName>
    </submittedName>
</protein>
<organism evidence="6 7">
    <name type="scientific">Pseudomonas oryzihabitans</name>
    <dbReference type="NCBI Taxonomy" id="47885"/>
    <lineage>
        <taxon>Bacteria</taxon>
        <taxon>Pseudomonadati</taxon>
        <taxon>Pseudomonadota</taxon>
        <taxon>Gammaproteobacteria</taxon>
        <taxon>Pseudomonadales</taxon>
        <taxon>Pseudomonadaceae</taxon>
        <taxon>Pseudomonas</taxon>
    </lineage>
</organism>
<evidence type="ECO:0000256" key="4">
    <source>
        <dbReference type="SAM" id="SignalP"/>
    </source>
</evidence>
<dbReference type="GO" id="GO:0004553">
    <property type="term" value="F:hydrolase activity, hydrolyzing O-glycosyl compounds"/>
    <property type="evidence" value="ECO:0007669"/>
    <property type="project" value="InterPro"/>
</dbReference>
<dbReference type="OrthoDB" id="6769681at2"/>
<comment type="similarity">
    <text evidence="3">Belongs to the glycosyl hydrolase 5 (cellulase A) family.</text>
</comment>
<dbReference type="Pfam" id="PF00150">
    <property type="entry name" value="Cellulase"/>
    <property type="match status" value="1"/>
</dbReference>
<feature type="chain" id="PRO_5006853115" evidence="4">
    <location>
        <begin position="32"/>
        <end position="347"/>
    </location>
</feature>
<reference evidence="6 7" key="1">
    <citation type="submission" date="2016-01" db="EMBL/GenBank/DDBJ databases">
        <title>Annotation of Pseudomonas oryzihabitans USDA-ARS-USMARC-56511.</title>
        <authorList>
            <person name="Harhay G.P."/>
            <person name="Harhay D.M."/>
            <person name="Smith T.P.L."/>
            <person name="Bono J.L."/>
            <person name="Heaton M.P."/>
            <person name="Clawson M.L."/>
            <person name="Chitko-Mckown C.G."/>
            <person name="Capik S.F."/>
            <person name="DeDonder K.D."/>
            <person name="Apley M.D."/>
            <person name="Lubbers B.V."/>
            <person name="White B.J."/>
            <person name="Larson R.L."/>
        </authorList>
    </citation>
    <scope>NUCLEOTIDE SEQUENCE [LARGE SCALE GENOMIC DNA]</scope>
    <source>
        <strain evidence="6 7">USDA-ARS-USMARC-56511</strain>
    </source>
</reference>
<evidence type="ECO:0000256" key="1">
    <source>
        <dbReference type="ARBA" id="ARBA00022801"/>
    </source>
</evidence>
<dbReference type="KEGG" id="por:APT59_20260"/>
<dbReference type="AlphaFoldDB" id="A0A0U4W4R7"/>
<evidence type="ECO:0000259" key="5">
    <source>
        <dbReference type="Pfam" id="PF00150"/>
    </source>
</evidence>
<keyword evidence="2 3" id="KW-0326">Glycosidase</keyword>
<gene>
    <name evidence="6" type="ORF">APT59_20260</name>
</gene>
<dbReference type="PANTHER" id="PTHR34142">
    <property type="entry name" value="ENDO-BETA-1,4-GLUCANASE A"/>
    <property type="match status" value="1"/>
</dbReference>
<dbReference type="EMBL" id="CP013987">
    <property type="protein sequence ID" value="ALZ86424.1"/>
    <property type="molecule type" value="Genomic_DNA"/>
</dbReference>
<dbReference type="InterPro" id="IPR001547">
    <property type="entry name" value="Glyco_hydro_5"/>
</dbReference>
<proteinExistence type="inferred from homology"/>
<feature type="domain" description="Glycoside hydrolase family 5" evidence="5">
    <location>
        <begin position="57"/>
        <end position="308"/>
    </location>
</feature>
<evidence type="ECO:0000256" key="3">
    <source>
        <dbReference type="RuleBase" id="RU361153"/>
    </source>
</evidence>
<dbReference type="PANTHER" id="PTHR34142:SF1">
    <property type="entry name" value="GLYCOSIDE HYDROLASE FAMILY 5 DOMAIN-CONTAINING PROTEIN"/>
    <property type="match status" value="1"/>
</dbReference>
<evidence type="ECO:0000313" key="6">
    <source>
        <dbReference type="EMBL" id="ALZ86424.1"/>
    </source>
</evidence>
<dbReference type="Gene3D" id="3.20.20.80">
    <property type="entry name" value="Glycosidases"/>
    <property type="match status" value="1"/>
</dbReference>
<accession>A0A0U4W4R7</accession>
<name>A0A0U4W4R7_9PSED</name>
<evidence type="ECO:0000256" key="2">
    <source>
        <dbReference type="ARBA" id="ARBA00023295"/>
    </source>
</evidence>
<feature type="signal peptide" evidence="4">
    <location>
        <begin position="1"/>
        <end position="31"/>
    </location>
</feature>
<keyword evidence="1 3" id="KW-0378">Hydrolase</keyword>